<proteinExistence type="predicted"/>
<gene>
    <name evidence="1" type="ORF">I312_05671</name>
</gene>
<name>A0A0D0VJR5_CRYGA</name>
<organism evidence="1">
    <name type="scientific">Cryptococcus bacillisporus CA1280</name>
    <dbReference type="NCBI Taxonomy" id="1296109"/>
    <lineage>
        <taxon>Eukaryota</taxon>
        <taxon>Fungi</taxon>
        <taxon>Dikarya</taxon>
        <taxon>Basidiomycota</taxon>
        <taxon>Agaricomycotina</taxon>
        <taxon>Tremellomycetes</taxon>
        <taxon>Tremellales</taxon>
        <taxon>Cryptococcaceae</taxon>
        <taxon>Cryptococcus</taxon>
        <taxon>Cryptococcus gattii species complex</taxon>
    </lineage>
</organism>
<evidence type="ECO:0000313" key="1">
    <source>
        <dbReference type="EMBL" id="KIR45105.1"/>
    </source>
</evidence>
<reference evidence="1" key="1">
    <citation type="submission" date="2015-01" db="EMBL/GenBank/DDBJ databases">
        <title>The Genome Sequence of Cryptococcus gattii CA1280.</title>
        <authorList>
            <consortium name="The Broad Institute Genomics Platform"/>
            <person name="Cuomo C."/>
            <person name="Litvintseva A."/>
            <person name="Chen Y."/>
            <person name="Heitman J."/>
            <person name="Sun S."/>
            <person name="Springer D."/>
            <person name="Dromer F."/>
            <person name="Young S."/>
            <person name="Zeng Q."/>
            <person name="Gargeya S."/>
            <person name="Abouelleil A."/>
            <person name="Alvarado L."/>
            <person name="Chapman S.B."/>
            <person name="Gainer-Dewar J."/>
            <person name="Goldberg J."/>
            <person name="Griggs A."/>
            <person name="Gujja S."/>
            <person name="Hansen M."/>
            <person name="Howarth C."/>
            <person name="Imamovic A."/>
            <person name="Larimer J."/>
            <person name="Murphy C."/>
            <person name="Naylor J."/>
            <person name="Pearson M."/>
            <person name="Priest M."/>
            <person name="Roberts A."/>
            <person name="Saif S."/>
            <person name="Shea T."/>
            <person name="Sykes S."/>
            <person name="Wortman J."/>
            <person name="Nusbaum C."/>
            <person name="Birren B."/>
        </authorList>
    </citation>
    <scope>NUCLEOTIDE SEQUENCE [LARGE SCALE GENOMIC DNA]</scope>
    <source>
        <strain evidence="1">CA1280</strain>
    </source>
</reference>
<protein>
    <submittedName>
        <fullName evidence="1">Uncharacterized protein</fullName>
    </submittedName>
</protein>
<sequence>MRWVDTLPLFLATVANASPIQRRQETSSSIVPWATLVPAST</sequence>
<dbReference type="AlphaFoldDB" id="A0A0D0VJR5"/>
<feature type="non-terminal residue" evidence="1">
    <location>
        <position position="41"/>
    </location>
</feature>
<accession>A0A0D0VJR5</accession>
<dbReference type="HOGENOM" id="CLU_3282302_0_0_1"/>
<dbReference type="EMBL" id="KN847991">
    <property type="protein sequence ID" value="KIR45105.1"/>
    <property type="molecule type" value="Genomic_DNA"/>
</dbReference>
<dbReference type="OrthoDB" id="10587686at2759"/>